<evidence type="ECO:0000313" key="1">
    <source>
        <dbReference type="EnsemblMetazoa" id="ACUA013472-PA"/>
    </source>
</evidence>
<dbReference type="EnsemblMetazoa" id="ACUA013472-RA">
    <property type="protein sequence ID" value="ACUA013472-PA"/>
    <property type="gene ID" value="ACUA013472"/>
</dbReference>
<evidence type="ECO:0000313" key="2">
    <source>
        <dbReference type="Proteomes" id="UP000075883"/>
    </source>
</evidence>
<dbReference type="AlphaFoldDB" id="A0A182MAG8"/>
<dbReference type="Proteomes" id="UP000075883">
    <property type="component" value="Unassembled WGS sequence"/>
</dbReference>
<proteinExistence type="predicted"/>
<dbReference type="EMBL" id="AXCM01000035">
    <property type="status" value="NOT_ANNOTATED_CDS"/>
    <property type="molecule type" value="Genomic_DNA"/>
</dbReference>
<dbReference type="Gene3D" id="2.60.40.1940">
    <property type="match status" value="1"/>
</dbReference>
<dbReference type="VEuPathDB" id="VectorBase:ACUA013472"/>
<accession>A0A182MAG8</accession>
<keyword evidence="2" id="KW-1185">Reference proteome</keyword>
<sequence>MHDTWKILVLMDEEELVSKTFEVEEYESFDVKVIPSTIPLEKHHGLNLKILSYYNHLKPATGLANMKLYLEEDILCQQEEFEMYDATQVELRYERLFEMDVDQQSNRTVMKESQITVHKRVEVLQQSGDKTHLLSAALRGCNRSGDKARRSNGELGSAVLARGNPFFVGGVGDPPIPPATIPGTTADGRPVAMPIPAAFGSPPGLYDCVVLDAPSGCTTGNASGLDERVGEAGSGDGLGVRASGDSGIWSADFRRFEGRPPAAAAE</sequence>
<reference evidence="1" key="2">
    <citation type="submission" date="2020-05" db="UniProtKB">
        <authorList>
            <consortium name="EnsemblMetazoa"/>
        </authorList>
    </citation>
    <scope>IDENTIFICATION</scope>
    <source>
        <strain evidence="1">A-37</strain>
    </source>
</reference>
<organism evidence="1 2">
    <name type="scientific">Anopheles culicifacies</name>
    <dbReference type="NCBI Taxonomy" id="139723"/>
    <lineage>
        <taxon>Eukaryota</taxon>
        <taxon>Metazoa</taxon>
        <taxon>Ecdysozoa</taxon>
        <taxon>Arthropoda</taxon>
        <taxon>Hexapoda</taxon>
        <taxon>Insecta</taxon>
        <taxon>Pterygota</taxon>
        <taxon>Neoptera</taxon>
        <taxon>Endopterygota</taxon>
        <taxon>Diptera</taxon>
        <taxon>Nematocera</taxon>
        <taxon>Culicoidea</taxon>
        <taxon>Culicidae</taxon>
        <taxon>Anophelinae</taxon>
        <taxon>Anopheles</taxon>
        <taxon>culicifacies species complex</taxon>
    </lineage>
</organism>
<name>A0A182MAG8_9DIPT</name>
<protein>
    <submittedName>
        <fullName evidence="1">Uncharacterized protein</fullName>
    </submittedName>
</protein>
<dbReference type="EMBL" id="AXCM01000034">
    <property type="status" value="NOT_ANNOTATED_CDS"/>
    <property type="molecule type" value="Genomic_DNA"/>
</dbReference>
<reference evidence="2" key="1">
    <citation type="submission" date="2013-09" db="EMBL/GenBank/DDBJ databases">
        <title>The Genome Sequence of Anopheles culicifacies species A.</title>
        <authorList>
            <consortium name="The Broad Institute Genomics Platform"/>
            <person name="Neafsey D.E."/>
            <person name="Besansky N."/>
            <person name="Howell P."/>
            <person name="Walton C."/>
            <person name="Young S.K."/>
            <person name="Zeng Q."/>
            <person name="Gargeya S."/>
            <person name="Fitzgerald M."/>
            <person name="Haas B."/>
            <person name="Abouelleil A."/>
            <person name="Allen A.W."/>
            <person name="Alvarado L."/>
            <person name="Arachchi H.M."/>
            <person name="Berlin A.M."/>
            <person name="Chapman S.B."/>
            <person name="Gainer-Dewar J."/>
            <person name="Goldberg J."/>
            <person name="Griggs A."/>
            <person name="Gujja S."/>
            <person name="Hansen M."/>
            <person name="Howarth C."/>
            <person name="Imamovic A."/>
            <person name="Ireland A."/>
            <person name="Larimer J."/>
            <person name="McCowan C."/>
            <person name="Murphy C."/>
            <person name="Pearson M."/>
            <person name="Poon T.W."/>
            <person name="Priest M."/>
            <person name="Roberts A."/>
            <person name="Saif S."/>
            <person name="Shea T."/>
            <person name="Sisk P."/>
            <person name="Sykes S."/>
            <person name="Wortman J."/>
            <person name="Nusbaum C."/>
            <person name="Birren B."/>
        </authorList>
    </citation>
    <scope>NUCLEOTIDE SEQUENCE [LARGE SCALE GENOMIC DNA]</scope>
    <source>
        <strain evidence="2">A-37</strain>
    </source>
</reference>